<protein>
    <submittedName>
        <fullName evidence="1">Uncharacterized protein</fullName>
    </submittedName>
</protein>
<evidence type="ECO:0000313" key="2">
    <source>
        <dbReference type="Proteomes" id="UP000001568"/>
    </source>
</evidence>
<reference evidence="1 2" key="1">
    <citation type="journal article" date="2007" name="Proc. Natl. Acad. Sci. U.S.A.">
        <title>The tiny eukaryote Ostreococcus provides genomic insights into the paradox of plankton speciation.</title>
        <authorList>
            <person name="Palenik B."/>
            <person name="Grimwood J."/>
            <person name="Aerts A."/>
            <person name="Rouze P."/>
            <person name="Salamov A."/>
            <person name="Putnam N."/>
            <person name="Dupont C."/>
            <person name="Jorgensen R."/>
            <person name="Derelle E."/>
            <person name="Rombauts S."/>
            <person name="Zhou K."/>
            <person name="Otillar R."/>
            <person name="Merchant S.S."/>
            <person name="Podell S."/>
            <person name="Gaasterland T."/>
            <person name="Napoli C."/>
            <person name="Gendler K."/>
            <person name="Manuell A."/>
            <person name="Tai V."/>
            <person name="Vallon O."/>
            <person name="Piganeau G."/>
            <person name="Jancek S."/>
            <person name="Heijde M."/>
            <person name="Jabbari K."/>
            <person name="Bowler C."/>
            <person name="Lohr M."/>
            <person name="Robbens S."/>
            <person name="Werner G."/>
            <person name="Dubchak I."/>
            <person name="Pazour G.J."/>
            <person name="Ren Q."/>
            <person name="Paulsen I."/>
            <person name="Delwiche C."/>
            <person name="Schmutz J."/>
            <person name="Rokhsar D."/>
            <person name="Van de Peer Y."/>
            <person name="Moreau H."/>
            <person name="Grigoriev I.V."/>
        </authorList>
    </citation>
    <scope>NUCLEOTIDE SEQUENCE [LARGE SCALE GENOMIC DNA]</scope>
    <source>
        <strain evidence="1 2">CCE9901</strain>
    </source>
</reference>
<evidence type="ECO:0000313" key="1">
    <source>
        <dbReference type="EMBL" id="ABO94539.1"/>
    </source>
</evidence>
<dbReference type="EMBL" id="CP000582">
    <property type="protein sequence ID" value="ABO94539.1"/>
    <property type="molecule type" value="Genomic_DNA"/>
</dbReference>
<proteinExistence type="predicted"/>
<keyword evidence="2" id="KW-1185">Reference proteome</keyword>
<sequence>MSSHCLRIRGGLVRVVTLFAHTRWFGTCRHTVCAYEVVWYVSSYCLRIRGGLVHVVTLFAHTRWFGTCHHTVCAYEVV</sequence>
<gene>
    <name evidence="1" type="ORF">OSTLU_30251</name>
</gene>
<dbReference type="Gramene" id="ABO94539">
    <property type="protein sequence ID" value="ABO94539"/>
    <property type="gene ID" value="OSTLU_30251"/>
</dbReference>
<dbReference type="Proteomes" id="UP000001568">
    <property type="component" value="Chromosome 2"/>
</dbReference>
<dbReference type="HOGENOM" id="CLU_2626419_0_0_1"/>
<dbReference type="GeneID" id="5000551"/>
<organism evidence="1 2">
    <name type="scientific">Ostreococcus lucimarinus (strain CCE9901)</name>
    <dbReference type="NCBI Taxonomy" id="436017"/>
    <lineage>
        <taxon>Eukaryota</taxon>
        <taxon>Viridiplantae</taxon>
        <taxon>Chlorophyta</taxon>
        <taxon>Mamiellophyceae</taxon>
        <taxon>Mamiellales</taxon>
        <taxon>Bathycoccaceae</taxon>
        <taxon>Ostreococcus</taxon>
    </lineage>
</organism>
<dbReference type="KEGG" id="olu:OSTLU_30251"/>
<dbReference type="AlphaFoldDB" id="A4RSH6"/>
<name>A4RSH6_OSTLU</name>
<dbReference type="RefSeq" id="XP_001416246.1">
    <property type="nucleotide sequence ID" value="XM_001416209.1"/>
</dbReference>
<accession>A4RSH6</accession>